<evidence type="ECO:0000313" key="2">
    <source>
        <dbReference type="EMBL" id="RVW27336.1"/>
    </source>
</evidence>
<evidence type="ECO:0000313" key="3">
    <source>
        <dbReference type="Proteomes" id="UP000288805"/>
    </source>
</evidence>
<dbReference type="Proteomes" id="UP000288805">
    <property type="component" value="Unassembled WGS sequence"/>
</dbReference>
<proteinExistence type="predicted"/>
<protein>
    <submittedName>
        <fullName evidence="2">Protein executer 2, chloroplastic</fullName>
    </submittedName>
</protein>
<dbReference type="PANTHER" id="PTHR33917">
    <property type="entry name" value="PROTEIN EXECUTER 1, CHLOROPLASTIC"/>
    <property type="match status" value="1"/>
</dbReference>
<organism evidence="2 3">
    <name type="scientific">Vitis vinifera</name>
    <name type="common">Grape</name>
    <dbReference type="NCBI Taxonomy" id="29760"/>
    <lineage>
        <taxon>Eukaryota</taxon>
        <taxon>Viridiplantae</taxon>
        <taxon>Streptophyta</taxon>
        <taxon>Embryophyta</taxon>
        <taxon>Tracheophyta</taxon>
        <taxon>Spermatophyta</taxon>
        <taxon>Magnoliopsida</taxon>
        <taxon>eudicotyledons</taxon>
        <taxon>Gunneridae</taxon>
        <taxon>Pentapetalae</taxon>
        <taxon>rosids</taxon>
        <taxon>Vitales</taxon>
        <taxon>Vitaceae</taxon>
        <taxon>Viteae</taxon>
        <taxon>Vitis</taxon>
    </lineage>
</organism>
<evidence type="ECO:0000256" key="1">
    <source>
        <dbReference type="SAM" id="MobiDB-lite"/>
    </source>
</evidence>
<comment type="caution">
    <text evidence="2">The sequence shown here is derived from an EMBL/GenBank/DDBJ whole genome shotgun (WGS) entry which is preliminary data.</text>
</comment>
<feature type="region of interest" description="Disordered" evidence="1">
    <location>
        <begin position="64"/>
        <end position="84"/>
    </location>
</feature>
<feature type="compositionally biased region" description="Low complexity" evidence="1">
    <location>
        <begin position="72"/>
        <end position="84"/>
    </location>
</feature>
<accession>A0A438CVV0</accession>
<sequence length="300" mass="33990">MQLRKNQTLERFHEFLKQENEIGNKIGQEAVSMVPSLFLNVSLDHSVLDMSAVSCCENQQPGFLQSRSSARSNNPTIVNNGNNNSSSGWDWNQWSRHFSEIEQVESFASVLKFQLKGAIEREDFEDAAKLKMVIAETMSMDNIAEIMSRLKNAIDEEHYHDASKLCRHTRSGLVGWWVGCFADSDDPFDKLVHITPCMGRFVGRSYSPRQLVTAPVGTPLFEIFVVKDSDEKYIMQARMVILSSSSCKKMMTRHNLDEDSKDGADDLDKIQLDEVALGGGSNTAEDDRNLDMKLYWWGFA</sequence>
<dbReference type="EMBL" id="QGNW01001956">
    <property type="protein sequence ID" value="RVW27336.1"/>
    <property type="molecule type" value="Genomic_DNA"/>
</dbReference>
<dbReference type="AlphaFoldDB" id="A0A438CVV0"/>
<reference evidence="2 3" key="1">
    <citation type="journal article" date="2018" name="PLoS Genet.">
        <title>Population sequencing reveals clonal diversity and ancestral inbreeding in the grapevine cultivar Chardonnay.</title>
        <authorList>
            <person name="Roach M.J."/>
            <person name="Johnson D.L."/>
            <person name="Bohlmann J."/>
            <person name="van Vuuren H.J."/>
            <person name="Jones S.J."/>
            <person name="Pretorius I.S."/>
            <person name="Schmidt S.A."/>
            <person name="Borneman A.R."/>
        </authorList>
    </citation>
    <scope>NUCLEOTIDE SEQUENCE [LARGE SCALE GENOMIC DNA]</scope>
    <source>
        <strain evidence="3">cv. Chardonnay</strain>
        <tissue evidence="2">Leaf</tissue>
    </source>
</reference>
<name>A0A438CVV0_VITVI</name>
<dbReference type="GO" id="GO:0010343">
    <property type="term" value="P:singlet oxygen-mediated programmed cell death"/>
    <property type="evidence" value="ECO:0007669"/>
    <property type="project" value="InterPro"/>
</dbReference>
<gene>
    <name evidence="2" type="primary">EX2_1</name>
    <name evidence="2" type="ORF">CK203_116834</name>
</gene>
<dbReference type="PANTHER" id="PTHR33917:SF2">
    <property type="entry name" value="PROTEIN EXECUTER 2, CHLOROPLASTIC"/>
    <property type="match status" value="1"/>
</dbReference>
<dbReference type="InterPro" id="IPR044680">
    <property type="entry name" value="EX1/2"/>
</dbReference>